<sequence>MDARAEDTAVTGFVKMSESAADLDAEDMAVCGERDCRGSEVGLDADAGELAGRETHLHESEVVIDVDWEMSSAMEVDGQDDYKVEVAARWNLSPATKMDDQEDSGLETAASRKLSTAMEMDCCEYSEMKVVARQKMSSAKEMDGQEYSEARLAGCRVMSRAMETQGWDSLDTGMDVLRELPYCFARLMGEPPAFGEMGGFDNGVGVGVGACREMSCAIEMGDDEDSLVIIAAR</sequence>
<dbReference type="Proteomes" id="UP001492380">
    <property type="component" value="Unassembled WGS sequence"/>
</dbReference>
<evidence type="ECO:0000313" key="2">
    <source>
        <dbReference type="Proteomes" id="UP001492380"/>
    </source>
</evidence>
<accession>A0ABR1YGJ9</accession>
<reference evidence="1 2" key="1">
    <citation type="submission" date="2024-04" db="EMBL/GenBank/DDBJ databases">
        <title>Phyllosticta paracitricarpa is synonymous to the EU quarantine fungus P. citricarpa based on phylogenomic analyses.</title>
        <authorList>
            <consortium name="Lawrence Berkeley National Laboratory"/>
            <person name="Van Ingen-Buijs V.A."/>
            <person name="Van Westerhoven A.C."/>
            <person name="Haridas S."/>
            <person name="Skiadas P."/>
            <person name="Martin F."/>
            <person name="Groenewald J.Z."/>
            <person name="Crous P.W."/>
            <person name="Seidl M.F."/>
        </authorList>
    </citation>
    <scope>NUCLEOTIDE SEQUENCE [LARGE SCALE GENOMIC DNA]</scope>
    <source>
        <strain evidence="1 2">CBS 123374</strain>
    </source>
</reference>
<evidence type="ECO:0000313" key="1">
    <source>
        <dbReference type="EMBL" id="KAK8229140.1"/>
    </source>
</evidence>
<keyword evidence="2" id="KW-1185">Reference proteome</keyword>
<dbReference type="EMBL" id="JBBWRZ010000009">
    <property type="protein sequence ID" value="KAK8229140.1"/>
    <property type="molecule type" value="Genomic_DNA"/>
</dbReference>
<protein>
    <submittedName>
        <fullName evidence="1">Uncharacterized protein</fullName>
    </submittedName>
</protein>
<proteinExistence type="predicted"/>
<organism evidence="1 2">
    <name type="scientific">Phyllosticta capitalensis</name>
    <dbReference type="NCBI Taxonomy" id="121624"/>
    <lineage>
        <taxon>Eukaryota</taxon>
        <taxon>Fungi</taxon>
        <taxon>Dikarya</taxon>
        <taxon>Ascomycota</taxon>
        <taxon>Pezizomycotina</taxon>
        <taxon>Dothideomycetes</taxon>
        <taxon>Dothideomycetes incertae sedis</taxon>
        <taxon>Botryosphaeriales</taxon>
        <taxon>Phyllostictaceae</taxon>
        <taxon>Phyllosticta</taxon>
    </lineage>
</organism>
<comment type="caution">
    <text evidence="1">The sequence shown here is derived from an EMBL/GenBank/DDBJ whole genome shotgun (WGS) entry which is preliminary data.</text>
</comment>
<gene>
    <name evidence="1" type="ORF">HDK90DRAFT_468623</name>
</gene>
<name>A0ABR1YGJ9_9PEZI</name>